<feature type="compositionally biased region" description="Low complexity" evidence="1">
    <location>
        <begin position="83"/>
        <end position="96"/>
    </location>
</feature>
<feature type="region of interest" description="Disordered" evidence="1">
    <location>
        <begin position="22"/>
        <end position="56"/>
    </location>
</feature>
<sequence length="571" mass="63299">MNLRERKFVDYVLTPPRILKSATSAAVPQEDVPLRQPSSRTIRSARRYSPSEGNFLPVRTLSGTGVPSQISVFKQLSCQRQSSSASLPLNSSSSQQPHRKGNGTPNVAPGNGANIPKLSCTRSLTSQKKSTESLLKPLKPIDGQCSRVSRPRCRSTNPQPTIVPRKASNASTAGSRNRNVLKSVVPAARSCRPRACSTASKTREPSSQRISPVVNRRPNSNSTRQLNQNGNGTPNIDPENGASIRRSSSLAAKKKSIEPLVKPLMPNVGRTRSAPRPRCRSTNLKPTSSAGNKNKNVLKTLIPTARSCKSEVLKATPVQQRVQNAPHQRKRVESHLNYDFEMESESKEKWDESSDDENESDDTTSDEDEDTTPKRSKKDYDPLSEINSSFQPLMPIKNTTTEPRKFKEMQELWSKLVNDIPEGMFPDYKLCLRDMLTGRVSSQNSVASLVPGLPARAVPTHNKLYVLLYEASGAHPCKYHEGTKLVSQHKLADTSQIGAQMLLECLDNGVVPFDPNAETRILKEIQTYVRIGIKDMLQDMVERLSKDRNIITADDLKETLVARLFDSNNLE</sequence>
<dbReference type="Proteomes" id="UP000827892">
    <property type="component" value="Chromosome I"/>
</dbReference>
<feature type="region of interest" description="Disordered" evidence="1">
    <location>
        <begin position="319"/>
        <end position="388"/>
    </location>
</feature>
<organism evidence="2 3">
    <name type="scientific">Caenorhabditis briggsae</name>
    <dbReference type="NCBI Taxonomy" id="6238"/>
    <lineage>
        <taxon>Eukaryota</taxon>
        <taxon>Metazoa</taxon>
        <taxon>Ecdysozoa</taxon>
        <taxon>Nematoda</taxon>
        <taxon>Chromadorea</taxon>
        <taxon>Rhabditida</taxon>
        <taxon>Rhabditina</taxon>
        <taxon>Rhabditomorpha</taxon>
        <taxon>Rhabditoidea</taxon>
        <taxon>Rhabditidae</taxon>
        <taxon>Peloderinae</taxon>
        <taxon>Caenorhabditis</taxon>
    </lineage>
</organism>
<dbReference type="KEGG" id="cbr:CBG_12637"/>
<feature type="region of interest" description="Disordered" evidence="1">
    <location>
        <begin position="83"/>
        <end position="297"/>
    </location>
</feature>
<gene>
    <name evidence="2" type="ORF">L3Y34_015793</name>
</gene>
<evidence type="ECO:0000313" key="2">
    <source>
        <dbReference type="EMBL" id="ULU12791.1"/>
    </source>
</evidence>
<evidence type="ECO:0000313" key="3">
    <source>
        <dbReference type="Proteomes" id="UP000827892"/>
    </source>
</evidence>
<feature type="compositionally biased region" description="Low complexity" evidence="1">
    <location>
        <begin position="242"/>
        <end position="251"/>
    </location>
</feature>
<dbReference type="AlphaFoldDB" id="A0AAE9DXA4"/>
<feature type="compositionally biased region" description="Basic and acidic residues" evidence="1">
    <location>
        <begin position="331"/>
        <end position="352"/>
    </location>
</feature>
<reference evidence="2 3" key="1">
    <citation type="submission" date="2022-05" db="EMBL/GenBank/DDBJ databases">
        <title>Chromosome-level reference genomes for two strains of Caenorhabditis briggsae: an improved platform for comparative genomics.</title>
        <authorList>
            <person name="Stevens L."/>
            <person name="Andersen E.C."/>
        </authorList>
    </citation>
    <scope>NUCLEOTIDE SEQUENCE [LARGE SCALE GENOMIC DNA]</scope>
    <source>
        <strain evidence="2">QX1410_ONT</strain>
        <tissue evidence="2">Whole-organism</tissue>
    </source>
</reference>
<dbReference type="EMBL" id="CP090891">
    <property type="protein sequence ID" value="ULU12791.1"/>
    <property type="molecule type" value="Genomic_DNA"/>
</dbReference>
<name>A0AAE9DXA4_CAEBR</name>
<feature type="compositionally biased region" description="Polar residues" evidence="1">
    <location>
        <begin position="168"/>
        <end position="180"/>
    </location>
</feature>
<proteinExistence type="predicted"/>
<evidence type="ECO:0000256" key="1">
    <source>
        <dbReference type="SAM" id="MobiDB-lite"/>
    </source>
</evidence>
<protein>
    <submittedName>
        <fullName evidence="2">Uncharacterized protein</fullName>
    </submittedName>
</protein>
<feature type="compositionally biased region" description="Polar residues" evidence="1">
    <location>
        <begin position="217"/>
        <end position="234"/>
    </location>
</feature>
<feature type="compositionally biased region" description="Polar residues" evidence="1">
    <location>
        <begin position="280"/>
        <end position="297"/>
    </location>
</feature>
<feature type="compositionally biased region" description="Acidic residues" evidence="1">
    <location>
        <begin position="353"/>
        <end position="370"/>
    </location>
</feature>
<accession>A0AAE9DXA4</accession>